<dbReference type="InterPro" id="IPR001173">
    <property type="entry name" value="Glyco_trans_2-like"/>
</dbReference>
<dbReference type="PANTHER" id="PTHR22916:SF3">
    <property type="entry name" value="UDP-GLCNAC:BETAGAL BETA-1,3-N-ACETYLGLUCOSAMINYLTRANSFERASE-LIKE PROTEIN 1"/>
    <property type="match status" value="1"/>
</dbReference>
<name>A0ABR7VH77_VIRHA</name>
<dbReference type="InterPro" id="IPR029044">
    <property type="entry name" value="Nucleotide-diphossugar_trans"/>
</dbReference>
<dbReference type="Proteomes" id="UP000621631">
    <property type="component" value="Unassembled WGS sequence"/>
</dbReference>
<feature type="domain" description="Glycosyltransferase 2-like" evidence="2">
    <location>
        <begin position="5"/>
        <end position="171"/>
    </location>
</feature>
<sequence>MNVITILTPTYNRAHTLPTLYESLKSQDNQNFDWLIVDDGSTDETRSLIEGFVNENVVNIIYIYQSNGGKARALNTGFSKSKHSLIYAVVDSDDYLLPSATQIFNDYIRKYEKDKEIGGFFFLYNTSDGKLLNTHGDVVNEDESLTRYEYNNKYRQNDGCICYFNRAISKYKYPEYEGESYIGPTVIQMEMADDFKFVFSPEVVGVAEYLEGGISKSGRKLRLKNPFGMIHYSNLMMSKRNGIITQIKYAISIWPYAKIAKKNFLETLKLGDRPALIVLTFLPGLLLYFKWRKLLD</sequence>
<accession>A0ABR7VH77</accession>
<comment type="caution">
    <text evidence="3">The sequence shown here is derived from an EMBL/GenBank/DDBJ whole genome shotgun (WGS) entry which is preliminary data.</text>
</comment>
<evidence type="ECO:0000313" key="4">
    <source>
        <dbReference type="Proteomes" id="UP000621631"/>
    </source>
</evidence>
<evidence type="ECO:0000256" key="1">
    <source>
        <dbReference type="ARBA" id="ARBA00006739"/>
    </source>
</evidence>
<protein>
    <submittedName>
        <fullName evidence="3">Glycosyltransferase family 2 protein</fullName>
    </submittedName>
</protein>
<dbReference type="EMBL" id="JACWEZ010000001">
    <property type="protein sequence ID" value="MBD1221304.1"/>
    <property type="molecule type" value="Genomic_DNA"/>
</dbReference>
<dbReference type="PANTHER" id="PTHR22916">
    <property type="entry name" value="GLYCOSYLTRANSFERASE"/>
    <property type="match status" value="1"/>
</dbReference>
<keyword evidence="4" id="KW-1185">Reference proteome</keyword>
<dbReference type="CDD" id="cd00761">
    <property type="entry name" value="Glyco_tranf_GTA_type"/>
    <property type="match status" value="1"/>
</dbReference>
<dbReference type="SUPFAM" id="SSF53448">
    <property type="entry name" value="Nucleotide-diphospho-sugar transferases"/>
    <property type="match status" value="1"/>
</dbReference>
<comment type="similarity">
    <text evidence="1">Belongs to the glycosyltransferase 2 family.</text>
</comment>
<organism evidence="3 4">
    <name type="scientific">Virgibacillus halodenitrificans</name>
    <name type="common">Bacillus halodenitrificans</name>
    <dbReference type="NCBI Taxonomy" id="1482"/>
    <lineage>
        <taxon>Bacteria</taxon>
        <taxon>Bacillati</taxon>
        <taxon>Bacillota</taxon>
        <taxon>Bacilli</taxon>
        <taxon>Bacillales</taxon>
        <taxon>Bacillaceae</taxon>
        <taxon>Virgibacillus</taxon>
    </lineage>
</organism>
<proteinExistence type="inferred from homology"/>
<gene>
    <name evidence="3" type="ORF">IC602_01610</name>
</gene>
<evidence type="ECO:0000259" key="2">
    <source>
        <dbReference type="Pfam" id="PF00535"/>
    </source>
</evidence>
<evidence type="ECO:0000313" key="3">
    <source>
        <dbReference type="EMBL" id="MBD1221304.1"/>
    </source>
</evidence>
<dbReference type="Gene3D" id="3.90.550.10">
    <property type="entry name" value="Spore Coat Polysaccharide Biosynthesis Protein SpsA, Chain A"/>
    <property type="match status" value="1"/>
</dbReference>
<dbReference type="Pfam" id="PF00535">
    <property type="entry name" value="Glycos_transf_2"/>
    <property type="match status" value="1"/>
</dbReference>
<reference evidence="3 4" key="1">
    <citation type="submission" date="2020-09" db="EMBL/GenBank/DDBJ databases">
        <title>Draft Genome Sequences of Oil-Oxidizing Bacteria Halomonas titanicae, Marinobacter lutaoensis, and Virgibacillus halodenitrificans Isolated from Highly Saline Environments.</title>
        <authorList>
            <person name="Grouzdev D.S."/>
            <person name="Sokolova D.S."/>
            <person name="Semenova E.M."/>
            <person name="Borzenkov I.A."/>
            <person name="Bidzhieva S.K."/>
            <person name="Poltaraus A.B."/>
            <person name="Nazina T.N."/>
        </authorList>
    </citation>
    <scope>NUCLEOTIDE SEQUENCE [LARGE SCALE GENOMIC DNA]</scope>
    <source>
        <strain evidence="3 4">VKM B-3472D</strain>
    </source>
</reference>